<organism evidence="2 3">
    <name type="scientific">Parapontixanthobacter aurantiacus</name>
    <dbReference type="NCBI Taxonomy" id="1463599"/>
    <lineage>
        <taxon>Bacteria</taxon>
        <taxon>Pseudomonadati</taxon>
        <taxon>Pseudomonadota</taxon>
        <taxon>Alphaproteobacteria</taxon>
        <taxon>Sphingomonadales</taxon>
        <taxon>Erythrobacteraceae</taxon>
        <taxon>Parapontixanthobacter</taxon>
    </lineage>
</organism>
<name>A0A844ZAW8_9SPHN</name>
<feature type="domain" description="Beta-lactamase-related" evidence="1">
    <location>
        <begin position="81"/>
        <end position="424"/>
    </location>
</feature>
<proteinExistence type="predicted"/>
<dbReference type="RefSeq" id="WP_160682065.1">
    <property type="nucleotide sequence ID" value="NZ_WTYW01000001.1"/>
</dbReference>
<protein>
    <submittedName>
        <fullName evidence="2">Serine hydrolase</fullName>
    </submittedName>
</protein>
<accession>A0A844ZAW8</accession>
<dbReference type="InterPro" id="IPR001466">
    <property type="entry name" value="Beta-lactam-related"/>
</dbReference>
<keyword evidence="3" id="KW-1185">Reference proteome</keyword>
<evidence type="ECO:0000313" key="3">
    <source>
        <dbReference type="Proteomes" id="UP000433104"/>
    </source>
</evidence>
<evidence type="ECO:0000313" key="2">
    <source>
        <dbReference type="EMBL" id="MXO85691.1"/>
    </source>
</evidence>
<evidence type="ECO:0000259" key="1">
    <source>
        <dbReference type="Pfam" id="PF00144"/>
    </source>
</evidence>
<dbReference type="PROSITE" id="PS51318">
    <property type="entry name" value="TAT"/>
    <property type="match status" value="1"/>
</dbReference>
<dbReference type="PANTHER" id="PTHR43283:SF3">
    <property type="entry name" value="BETA-LACTAMASE FAMILY PROTEIN (AFU_ORTHOLOGUE AFUA_5G07500)"/>
    <property type="match status" value="1"/>
</dbReference>
<gene>
    <name evidence="2" type="ORF">GRI38_06560</name>
</gene>
<reference evidence="2 3" key="1">
    <citation type="submission" date="2019-12" db="EMBL/GenBank/DDBJ databases">
        <title>Genomic-based taxomic classification of the family Erythrobacteraceae.</title>
        <authorList>
            <person name="Xu L."/>
        </authorList>
    </citation>
    <scope>NUCLEOTIDE SEQUENCE [LARGE SCALE GENOMIC DNA]</scope>
    <source>
        <strain evidence="2 3">MCCC 1A09962</strain>
    </source>
</reference>
<dbReference type="SUPFAM" id="SSF56601">
    <property type="entry name" value="beta-lactamase/transpeptidase-like"/>
    <property type="match status" value="1"/>
</dbReference>
<dbReference type="Pfam" id="PF00144">
    <property type="entry name" value="Beta-lactamase"/>
    <property type="match status" value="1"/>
</dbReference>
<keyword evidence="2" id="KW-0378">Hydrolase</keyword>
<dbReference type="EMBL" id="WTYW01000001">
    <property type="protein sequence ID" value="MXO85691.1"/>
    <property type="molecule type" value="Genomic_DNA"/>
</dbReference>
<dbReference type="PANTHER" id="PTHR43283">
    <property type="entry name" value="BETA-LACTAMASE-RELATED"/>
    <property type="match status" value="1"/>
</dbReference>
<dbReference type="PROSITE" id="PS51257">
    <property type="entry name" value="PROKAR_LIPOPROTEIN"/>
    <property type="match status" value="1"/>
</dbReference>
<comment type="caution">
    <text evidence="2">The sequence shown here is derived from an EMBL/GenBank/DDBJ whole genome shotgun (WGS) entry which is preliminary data.</text>
</comment>
<dbReference type="OrthoDB" id="9808046at2"/>
<sequence>MAFRSFSSDATLSRRGILRAAAFGGAGAFLAGCTGARGVLAQVAPKIEWNAVRAIGDRYVSQRKIANYVAAIGFGQQDPEYLYRGPLSIGGNVPAGPDSLYRIYSMTKPVTGVAASMLIDAGKLELDQPLKDILPAFADMHVLTSPTAAVTSTVPAERDITIRQLLTHTAGLGYNIIQSGPIRDAYNRAGIVPGQVSRLPIPGQFSGRPAPSLATFADRLAKLPLVYQPGTRWSYSVSLDLMGRVIEVVSGQPFDSFLRDNIFGPAGMDSTYFTVPQSEVDRLTTNYGFVAGNLIPIDPARSSIYLDKPEFPFGGAGLVSSPRDYDRFNKMLVGYGAIEGRRVVSENAIRIATSNLLPEGVSLANTWMGGGGYGAGGSVGAGGQEGTYGWAGAAGTAAMVNMKTGLRAGLFVQYMPTDAQPLRADFMEALAKDIEAARAAMKVAA</sequence>
<dbReference type="Gene3D" id="3.40.710.10">
    <property type="entry name" value="DD-peptidase/beta-lactamase superfamily"/>
    <property type="match status" value="1"/>
</dbReference>
<dbReference type="InterPro" id="IPR006311">
    <property type="entry name" value="TAT_signal"/>
</dbReference>
<dbReference type="InterPro" id="IPR050789">
    <property type="entry name" value="Diverse_Enzym_Activities"/>
</dbReference>
<dbReference type="AlphaFoldDB" id="A0A844ZAW8"/>
<dbReference type="InterPro" id="IPR012338">
    <property type="entry name" value="Beta-lactam/transpept-like"/>
</dbReference>
<dbReference type="GO" id="GO:0016787">
    <property type="term" value="F:hydrolase activity"/>
    <property type="evidence" value="ECO:0007669"/>
    <property type="project" value="UniProtKB-KW"/>
</dbReference>
<dbReference type="Proteomes" id="UP000433104">
    <property type="component" value="Unassembled WGS sequence"/>
</dbReference>